<organism evidence="12 13">
    <name type="scientific">Hohenbuehelia grisea</name>
    <dbReference type="NCBI Taxonomy" id="104357"/>
    <lineage>
        <taxon>Eukaryota</taxon>
        <taxon>Fungi</taxon>
        <taxon>Dikarya</taxon>
        <taxon>Basidiomycota</taxon>
        <taxon>Agaricomycotina</taxon>
        <taxon>Agaricomycetes</taxon>
        <taxon>Agaricomycetidae</taxon>
        <taxon>Agaricales</taxon>
        <taxon>Pleurotineae</taxon>
        <taxon>Pleurotaceae</taxon>
        <taxon>Hohenbuehelia</taxon>
    </lineage>
</organism>
<evidence type="ECO:0000256" key="11">
    <source>
        <dbReference type="SAM" id="MobiDB-lite"/>
    </source>
</evidence>
<keyword evidence="4" id="KW-0963">Cytoplasm</keyword>
<dbReference type="Proteomes" id="UP001556367">
    <property type="component" value="Unassembled WGS sequence"/>
</dbReference>
<feature type="compositionally biased region" description="Low complexity" evidence="11">
    <location>
        <begin position="19"/>
        <end position="35"/>
    </location>
</feature>
<feature type="region of interest" description="Disordered" evidence="11">
    <location>
        <begin position="1"/>
        <end position="46"/>
    </location>
</feature>
<reference evidence="13" key="1">
    <citation type="submission" date="2024-06" db="EMBL/GenBank/DDBJ databases">
        <title>Multi-omics analyses provide insights into the biosynthesis of the anticancer antibiotic pleurotin in Hohenbuehelia grisea.</title>
        <authorList>
            <person name="Weaver J.A."/>
            <person name="Alberti F."/>
        </authorList>
    </citation>
    <scope>NUCLEOTIDE SEQUENCE [LARGE SCALE GENOMIC DNA]</scope>
    <source>
        <strain evidence="13">T-177</strain>
    </source>
</reference>
<dbReference type="Pfam" id="PF05783">
    <property type="entry name" value="DLIC"/>
    <property type="match status" value="1"/>
</dbReference>
<dbReference type="PANTHER" id="PTHR12688:SF0">
    <property type="entry name" value="DYNEIN LIGHT INTERMEDIATE CHAIN"/>
    <property type="match status" value="1"/>
</dbReference>
<keyword evidence="7" id="KW-0067">ATP-binding</keyword>
<dbReference type="EMBL" id="JASNQZ010000012">
    <property type="protein sequence ID" value="KAL0950232.1"/>
    <property type="molecule type" value="Genomic_DNA"/>
</dbReference>
<evidence type="ECO:0000256" key="9">
    <source>
        <dbReference type="ARBA" id="ARBA00023175"/>
    </source>
</evidence>
<comment type="similarity">
    <text evidence="2">Belongs to the dynein light intermediate chain family.</text>
</comment>
<comment type="caution">
    <text evidence="12">The sequence shown here is derived from an EMBL/GenBank/DDBJ whole genome shotgun (WGS) entry which is preliminary data.</text>
</comment>
<keyword evidence="9" id="KW-0505">Motor protein</keyword>
<dbReference type="InterPro" id="IPR027417">
    <property type="entry name" value="P-loop_NTPase"/>
</dbReference>
<evidence type="ECO:0000256" key="1">
    <source>
        <dbReference type="ARBA" id="ARBA00004245"/>
    </source>
</evidence>
<evidence type="ECO:0000313" key="13">
    <source>
        <dbReference type="Proteomes" id="UP001556367"/>
    </source>
</evidence>
<keyword evidence="5" id="KW-0493">Microtubule</keyword>
<dbReference type="Gene3D" id="3.40.50.300">
    <property type="entry name" value="P-loop containing nucleotide triphosphate hydrolases"/>
    <property type="match status" value="1"/>
</dbReference>
<dbReference type="PANTHER" id="PTHR12688">
    <property type="entry name" value="DYNEIN LIGHT INTERMEDIATE CHAIN"/>
    <property type="match status" value="1"/>
</dbReference>
<comment type="subcellular location">
    <subcellularLocation>
        <location evidence="1">Cytoplasm</location>
        <location evidence="1">Cytoskeleton</location>
    </subcellularLocation>
</comment>
<keyword evidence="3" id="KW-0813">Transport</keyword>
<evidence type="ECO:0000256" key="6">
    <source>
        <dbReference type="ARBA" id="ARBA00022741"/>
    </source>
</evidence>
<evidence type="ECO:0000256" key="5">
    <source>
        <dbReference type="ARBA" id="ARBA00022701"/>
    </source>
</evidence>
<evidence type="ECO:0000256" key="4">
    <source>
        <dbReference type="ARBA" id="ARBA00022490"/>
    </source>
</evidence>
<protein>
    <recommendedName>
        <fullName evidence="14">Dynein 1 light intermediate chain</fullName>
    </recommendedName>
</protein>
<feature type="compositionally biased region" description="Low complexity" evidence="11">
    <location>
        <begin position="521"/>
        <end position="549"/>
    </location>
</feature>
<evidence type="ECO:0000256" key="3">
    <source>
        <dbReference type="ARBA" id="ARBA00022448"/>
    </source>
</evidence>
<evidence type="ECO:0000256" key="10">
    <source>
        <dbReference type="ARBA" id="ARBA00023212"/>
    </source>
</evidence>
<gene>
    <name evidence="12" type="ORF">HGRIS_010218</name>
</gene>
<evidence type="ECO:0000313" key="12">
    <source>
        <dbReference type="EMBL" id="KAL0950232.1"/>
    </source>
</evidence>
<keyword evidence="13" id="KW-1185">Reference proteome</keyword>
<proteinExistence type="inferred from homology"/>
<evidence type="ECO:0000256" key="7">
    <source>
        <dbReference type="ARBA" id="ARBA00022840"/>
    </source>
</evidence>
<dbReference type="InterPro" id="IPR022780">
    <property type="entry name" value="Dynein_light_int_chain"/>
</dbReference>
<keyword evidence="10" id="KW-0206">Cytoskeleton</keyword>
<name>A0ABR3J3T7_9AGAR</name>
<dbReference type="InterPro" id="IPR008467">
    <property type="entry name" value="Dynein1_light_intermed_chain"/>
</dbReference>
<evidence type="ECO:0000256" key="8">
    <source>
        <dbReference type="ARBA" id="ARBA00023017"/>
    </source>
</evidence>
<accession>A0ABR3J3T7</accession>
<dbReference type="SUPFAM" id="SSF52540">
    <property type="entry name" value="P-loop containing nucleoside triphosphate hydrolases"/>
    <property type="match status" value="1"/>
</dbReference>
<keyword evidence="8" id="KW-0243">Dynein</keyword>
<evidence type="ECO:0008006" key="14">
    <source>
        <dbReference type="Google" id="ProtNLM"/>
    </source>
</evidence>
<feature type="region of interest" description="Disordered" evidence="11">
    <location>
        <begin position="456"/>
        <end position="549"/>
    </location>
</feature>
<feature type="compositionally biased region" description="Low complexity" evidence="11">
    <location>
        <begin position="488"/>
        <end position="502"/>
    </location>
</feature>
<evidence type="ECO:0000256" key="2">
    <source>
        <dbReference type="ARBA" id="ARBA00006831"/>
    </source>
</evidence>
<keyword evidence="6" id="KW-0547">Nucleotide-binding</keyword>
<sequence length="549" mass="58742">MDNTSRPATPEAPPQDLWSSILDSVSSSRSTPSKSIVLLGQPSTGKSTLASALLQRPVSEEPQDDHLSDFSLGYEFADVRDDADEDTLARLSVYTVPSASPAYLSLLPHFLPPRTALSQTLVIIVLDWTRPWTFVEELHTWLEWVETWAQGDASREVVLAREENRERLQMHLQHYTEPSNDPLPTSTTIAGSLLPLGQGTLTHNSAGVPIIVACTKADLIDEGTDAVPGASGMGGMVKGKGDEWEERTDGIMQVLRTICLKYGAGLFYTTPQPSTLQVLRQYALHLLFAPPAIAPGAASGSDAPAPLRNPFLFQHRPNTLDRDHIVVPAGWDSWGKITVMRDGFEPKTWGEAWEHDLDPGDDEDDVGARQLYTALVPDQGKKPPPLPPFNNPVPEQTFLAKHYDENAKRADKDPRGAFRNPAELAAGSAGLVGPMGSSSFNLPNVERALSEMEVSNLPGLSGSVSGAPKASGRTTSTGSRPGNLMGLNASTTSNPSSSARPSPVLGSASPTGGPSQHEVLQNFFQSLLSSKSSPNPKARAAGGAEEGTT</sequence>